<sequence length="65" mass="7317">MAVGKWQQCGPVMNRIFECAIVELLGEECKGIIIHSYRDAGDVVLVNYELMYHGRVFIGQTSMVP</sequence>
<name>A0A898KA20_9CAUD</name>
<reference evidence="1" key="1">
    <citation type="submission" date="2021-02" db="EMBL/GenBank/DDBJ databases">
        <authorList>
            <person name="Xu Z."/>
        </authorList>
    </citation>
    <scope>NUCLEOTIDE SEQUENCE</scope>
</reference>
<organism evidence="1 2">
    <name type="scientific">Aeromonas phage vB_AsM_ZHF</name>
    <dbReference type="NCBI Taxonomy" id="2812849"/>
    <lineage>
        <taxon>Viruses</taxon>
        <taxon>Duplodnaviria</taxon>
        <taxon>Heunggongvirae</taxon>
        <taxon>Uroviricota</taxon>
        <taxon>Caudoviricetes</taxon>
        <taxon>Pantevenvirales</taxon>
        <taxon>Straboviridae</taxon>
        <taxon>Tulanevirus</taxon>
        <taxon>Tulanevirus asgz</taxon>
    </lineage>
</organism>
<dbReference type="EMBL" id="MW584871">
    <property type="protein sequence ID" value="QSJ03492.1"/>
    <property type="molecule type" value="Genomic_DNA"/>
</dbReference>
<accession>A0A898KA20</accession>
<evidence type="ECO:0000313" key="2">
    <source>
        <dbReference type="Proteomes" id="UP000662898"/>
    </source>
</evidence>
<proteinExistence type="predicted"/>
<evidence type="ECO:0000313" key="1">
    <source>
        <dbReference type="EMBL" id="QSJ03492.1"/>
    </source>
</evidence>
<protein>
    <submittedName>
        <fullName evidence="1">Uncharacterized protein</fullName>
    </submittedName>
</protein>
<dbReference type="Proteomes" id="UP000662898">
    <property type="component" value="Segment"/>
</dbReference>